<proteinExistence type="predicted"/>
<reference evidence="1 2" key="1">
    <citation type="submission" date="2020-10" db="EMBL/GenBank/DDBJ databases">
        <title>Phylogeny of dyella-like bacteria.</title>
        <authorList>
            <person name="Fu J."/>
        </authorList>
    </citation>
    <scope>NUCLEOTIDE SEQUENCE [LARGE SCALE GENOMIC DNA]</scope>
    <source>
        <strain evidence="1 2">JP1</strain>
    </source>
</reference>
<organism evidence="1 2">
    <name type="scientific">Dyella jejuensis</name>
    <dbReference type="NCBI Taxonomy" id="1432009"/>
    <lineage>
        <taxon>Bacteria</taxon>
        <taxon>Pseudomonadati</taxon>
        <taxon>Pseudomonadota</taxon>
        <taxon>Gammaproteobacteria</taxon>
        <taxon>Lysobacterales</taxon>
        <taxon>Rhodanobacteraceae</taxon>
        <taxon>Dyella</taxon>
    </lineage>
</organism>
<dbReference type="EMBL" id="JADIKJ010000058">
    <property type="protein sequence ID" value="MFK2902265.1"/>
    <property type="molecule type" value="Genomic_DNA"/>
</dbReference>
<dbReference type="RefSeq" id="WP_404549420.1">
    <property type="nucleotide sequence ID" value="NZ_JADIKJ010000058.1"/>
</dbReference>
<accession>A0ABW8JMB7</accession>
<dbReference type="Proteomes" id="UP001620461">
    <property type="component" value="Unassembled WGS sequence"/>
</dbReference>
<gene>
    <name evidence="1" type="ORF">ISP15_18200</name>
</gene>
<name>A0ABW8JMB7_9GAMM</name>
<evidence type="ECO:0000313" key="1">
    <source>
        <dbReference type="EMBL" id="MFK2902265.1"/>
    </source>
</evidence>
<dbReference type="InterPro" id="IPR025157">
    <property type="entry name" value="Hemagglutinin_rpt"/>
</dbReference>
<keyword evidence="2" id="KW-1185">Reference proteome</keyword>
<feature type="non-terminal residue" evidence="1">
    <location>
        <position position="192"/>
    </location>
</feature>
<evidence type="ECO:0000313" key="2">
    <source>
        <dbReference type="Proteomes" id="UP001620461"/>
    </source>
</evidence>
<comment type="caution">
    <text evidence="1">The sequence shown here is derived from an EMBL/GenBank/DDBJ whole genome shotgun (WGS) entry which is preliminary data.</text>
</comment>
<sequence length="192" mass="19170">SDVLSQTGTAIVGNNVTIDAAVGTSDIHQSHKVSQGGINVGIGGAAANVANTVYYAAQRSSQVQDSRLSALYAAQAAQALLSPGAAQGMNLPGGQDGYDALKNAAQGNAGIDFKLGIGGSSASSTMIAHDEATYGSRISSQGNVTIAATGGDLNIVGSQVSGQDVALAAQNNLNLLSQAENHTLQNNNENTS</sequence>
<dbReference type="Pfam" id="PF13332">
    <property type="entry name" value="Fil_haemagg_2"/>
    <property type="match status" value="1"/>
</dbReference>
<protein>
    <submittedName>
        <fullName evidence="1">Hemagglutinin repeat-containing protein</fullName>
    </submittedName>
</protein>
<feature type="non-terminal residue" evidence="1">
    <location>
        <position position="1"/>
    </location>
</feature>